<evidence type="ECO:0000313" key="12">
    <source>
        <dbReference type="Proteomes" id="UP000326396"/>
    </source>
</evidence>
<feature type="chain" id="PRO_5024464163" description="Leucine-rich repeat-containing N-terminal plant-type domain-containing protein" evidence="9">
    <location>
        <begin position="31"/>
        <end position="171"/>
    </location>
</feature>
<reference evidence="11 12" key="1">
    <citation type="submission" date="2019-05" db="EMBL/GenBank/DDBJ databases">
        <title>Mikania micrantha, genome provides insights into the molecular mechanism of rapid growth.</title>
        <authorList>
            <person name="Liu B."/>
        </authorList>
    </citation>
    <scope>NUCLEOTIDE SEQUENCE [LARGE SCALE GENOMIC DNA]</scope>
    <source>
        <strain evidence="11">NLD-2019</strain>
        <tissue evidence="11">Leaf</tissue>
    </source>
</reference>
<comment type="subcellular location">
    <subcellularLocation>
        <location evidence="1">Membrane</location>
        <topology evidence="1">Single-pass type I membrane protein</topology>
    </subcellularLocation>
</comment>
<dbReference type="PANTHER" id="PTHR48063:SF99">
    <property type="entry name" value="LEUCINE-RICH REPEAT-CONTAINING, PLANT-TYPE, LEUCINE-RICH REPEAT DOMAIN SUPERFAMILY"/>
    <property type="match status" value="1"/>
</dbReference>
<keyword evidence="8" id="KW-0325">Glycoprotein</keyword>
<dbReference type="Pfam" id="PF08263">
    <property type="entry name" value="LRRNT_2"/>
    <property type="match status" value="1"/>
</dbReference>
<dbReference type="AlphaFoldDB" id="A0A5N6P6P5"/>
<dbReference type="Gene3D" id="3.80.10.10">
    <property type="entry name" value="Ribonuclease Inhibitor"/>
    <property type="match status" value="1"/>
</dbReference>
<dbReference type="Pfam" id="PF00560">
    <property type="entry name" value="LRR_1"/>
    <property type="match status" value="1"/>
</dbReference>
<evidence type="ECO:0000256" key="8">
    <source>
        <dbReference type="ARBA" id="ARBA00023180"/>
    </source>
</evidence>
<dbReference type="Proteomes" id="UP000326396">
    <property type="component" value="Linkage Group LG14"/>
</dbReference>
<evidence type="ECO:0000256" key="2">
    <source>
        <dbReference type="ARBA" id="ARBA00022614"/>
    </source>
</evidence>
<sequence length="171" mass="19259">MSVGFSISYLSSNCHMWLLLSLALFHLCVSDQKSHDALCMEGERQALIRFKHDLIDEADRLASWAGEKSDCCKWVGIVCNNITGHVREIHLTGPYIGDAVTYKEMKELLKQRLGGHLSSSLLELKQLEYLDLSCNDFNWIQIPGFIGSLGKLRCLNLSESNFGEMIPPQIV</sequence>
<dbReference type="InterPro" id="IPR046956">
    <property type="entry name" value="RLP23-like"/>
</dbReference>
<evidence type="ECO:0000256" key="1">
    <source>
        <dbReference type="ARBA" id="ARBA00004479"/>
    </source>
</evidence>
<keyword evidence="6" id="KW-1133">Transmembrane helix</keyword>
<keyword evidence="7" id="KW-0472">Membrane</keyword>
<evidence type="ECO:0000256" key="4">
    <source>
        <dbReference type="ARBA" id="ARBA00022729"/>
    </source>
</evidence>
<organism evidence="11 12">
    <name type="scientific">Mikania micrantha</name>
    <name type="common">bitter vine</name>
    <dbReference type="NCBI Taxonomy" id="192012"/>
    <lineage>
        <taxon>Eukaryota</taxon>
        <taxon>Viridiplantae</taxon>
        <taxon>Streptophyta</taxon>
        <taxon>Embryophyta</taxon>
        <taxon>Tracheophyta</taxon>
        <taxon>Spermatophyta</taxon>
        <taxon>Magnoliopsida</taxon>
        <taxon>eudicotyledons</taxon>
        <taxon>Gunneridae</taxon>
        <taxon>Pentapetalae</taxon>
        <taxon>asterids</taxon>
        <taxon>campanulids</taxon>
        <taxon>Asterales</taxon>
        <taxon>Asteraceae</taxon>
        <taxon>Asteroideae</taxon>
        <taxon>Heliantheae alliance</taxon>
        <taxon>Eupatorieae</taxon>
        <taxon>Mikania</taxon>
    </lineage>
</organism>
<feature type="signal peptide" evidence="9">
    <location>
        <begin position="1"/>
        <end position="30"/>
    </location>
</feature>
<keyword evidence="5" id="KW-0677">Repeat</keyword>
<evidence type="ECO:0000256" key="6">
    <source>
        <dbReference type="ARBA" id="ARBA00022989"/>
    </source>
</evidence>
<dbReference type="PANTHER" id="PTHR48063">
    <property type="entry name" value="LRR RECEPTOR-LIKE KINASE"/>
    <property type="match status" value="1"/>
</dbReference>
<dbReference type="InterPro" id="IPR001611">
    <property type="entry name" value="Leu-rich_rpt"/>
</dbReference>
<keyword evidence="2" id="KW-0433">Leucine-rich repeat</keyword>
<keyword evidence="12" id="KW-1185">Reference proteome</keyword>
<accession>A0A5N6P6P5</accession>
<dbReference type="SUPFAM" id="SSF52058">
    <property type="entry name" value="L domain-like"/>
    <property type="match status" value="1"/>
</dbReference>
<evidence type="ECO:0000256" key="9">
    <source>
        <dbReference type="SAM" id="SignalP"/>
    </source>
</evidence>
<name>A0A5N6P6P5_9ASTR</name>
<evidence type="ECO:0000256" key="3">
    <source>
        <dbReference type="ARBA" id="ARBA00022692"/>
    </source>
</evidence>
<dbReference type="EMBL" id="SZYD01000006">
    <property type="protein sequence ID" value="KAD5961361.1"/>
    <property type="molecule type" value="Genomic_DNA"/>
</dbReference>
<comment type="caution">
    <text evidence="11">The sequence shown here is derived from an EMBL/GenBank/DDBJ whole genome shotgun (WGS) entry which is preliminary data.</text>
</comment>
<dbReference type="InterPro" id="IPR013210">
    <property type="entry name" value="LRR_N_plant-typ"/>
</dbReference>
<dbReference type="GO" id="GO:0016020">
    <property type="term" value="C:membrane"/>
    <property type="evidence" value="ECO:0007669"/>
    <property type="project" value="UniProtKB-SubCell"/>
</dbReference>
<evidence type="ECO:0000313" key="11">
    <source>
        <dbReference type="EMBL" id="KAD5961361.1"/>
    </source>
</evidence>
<proteinExistence type="predicted"/>
<dbReference type="OrthoDB" id="1600340at2759"/>
<feature type="domain" description="Leucine-rich repeat-containing N-terminal plant-type" evidence="10">
    <location>
        <begin position="42"/>
        <end position="80"/>
    </location>
</feature>
<dbReference type="InterPro" id="IPR032675">
    <property type="entry name" value="LRR_dom_sf"/>
</dbReference>
<keyword evidence="4 9" id="KW-0732">Signal</keyword>
<evidence type="ECO:0000259" key="10">
    <source>
        <dbReference type="Pfam" id="PF08263"/>
    </source>
</evidence>
<evidence type="ECO:0000256" key="7">
    <source>
        <dbReference type="ARBA" id="ARBA00023136"/>
    </source>
</evidence>
<protein>
    <recommendedName>
        <fullName evidence="10">Leucine-rich repeat-containing N-terminal plant-type domain-containing protein</fullName>
    </recommendedName>
</protein>
<gene>
    <name evidence="11" type="ORF">E3N88_12834</name>
</gene>
<keyword evidence="3" id="KW-0812">Transmembrane</keyword>
<evidence type="ECO:0000256" key="5">
    <source>
        <dbReference type="ARBA" id="ARBA00022737"/>
    </source>
</evidence>